<comment type="similarity">
    <text evidence="7">Belongs to the binding-protein-dependent transport system permease family.</text>
</comment>
<dbReference type="InterPro" id="IPR035906">
    <property type="entry name" value="MetI-like_sf"/>
</dbReference>
<evidence type="ECO:0000256" key="1">
    <source>
        <dbReference type="ARBA" id="ARBA00004651"/>
    </source>
</evidence>
<dbReference type="Pfam" id="PF00528">
    <property type="entry name" value="BPD_transp_1"/>
    <property type="match status" value="1"/>
</dbReference>
<dbReference type="GO" id="GO:0055085">
    <property type="term" value="P:transmembrane transport"/>
    <property type="evidence" value="ECO:0007669"/>
    <property type="project" value="InterPro"/>
</dbReference>
<evidence type="ECO:0000313" key="10">
    <source>
        <dbReference type="EMBL" id="OTP79616.1"/>
    </source>
</evidence>
<dbReference type="Gene3D" id="1.10.3720.10">
    <property type="entry name" value="MetI-like"/>
    <property type="match status" value="1"/>
</dbReference>
<evidence type="ECO:0000256" key="6">
    <source>
        <dbReference type="ARBA" id="ARBA00023136"/>
    </source>
</evidence>
<dbReference type="AlphaFoldDB" id="A0A242N8Y6"/>
<feature type="transmembrane region" description="Helical" evidence="7">
    <location>
        <begin position="105"/>
        <end position="127"/>
    </location>
</feature>
<proteinExistence type="inferred from homology"/>
<evidence type="ECO:0000256" key="7">
    <source>
        <dbReference type="RuleBase" id="RU363032"/>
    </source>
</evidence>
<protein>
    <submittedName>
        <fullName evidence="10">Hydroxymethylpyrimidine ABC transporter, transmembrane component</fullName>
    </submittedName>
</protein>
<comment type="caution">
    <text evidence="10">The sequence shown here is derived from an EMBL/GenBank/DDBJ whole genome shotgun (WGS) entry which is preliminary data.</text>
</comment>
<evidence type="ECO:0000259" key="8">
    <source>
        <dbReference type="PROSITE" id="PS50928"/>
    </source>
</evidence>
<evidence type="ECO:0000313" key="11">
    <source>
        <dbReference type="Proteomes" id="UP000194546"/>
    </source>
</evidence>
<reference evidence="10 12" key="2">
    <citation type="submission" date="2017-03" db="EMBL/GenBank/DDBJ databases">
        <title>Genome analysis of strain PAMC 26577.</title>
        <authorList>
            <person name="Oh H.-M."/>
            <person name="Yang J.-A."/>
        </authorList>
    </citation>
    <scope>NUCLEOTIDE SEQUENCE [LARGE SCALE GENOMIC DNA]</scope>
    <source>
        <strain evidence="10 12">PAMC 26577</strain>
    </source>
</reference>
<accession>A0A242N8Y6</accession>
<evidence type="ECO:0000313" key="12">
    <source>
        <dbReference type="Proteomes" id="UP000195221"/>
    </source>
</evidence>
<dbReference type="PROSITE" id="PS50928">
    <property type="entry name" value="ABC_TM1"/>
    <property type="match status" value="1"/>
</dbReference>
<dbReference type="GO" id="GO:0005886">
    <property type="term" value="C:plasma membrane"/>
    <property type="evidence" value="ECO:0007669"/>
    <property type="project" value="UniProtKB-SubCell"/>
</dbReference>
<organism evidence="10 12">
    <name type="scientific">Caballeronia sordidicola</name>
    <name type="common">Burkholderia sordidicola</name>
    <dbReference type="NCBI Taxonomy" id="196367"/>
    <lineage>
        <taxon>Bacteria</taxon>
        <taxon>Pseudomonadati</taxon>
        <taxon>Pseudomonadota</taxon>
        <taxon>Betaproteobacteria</taxon>
        <taxon>Burkholderiales</taxon>
        <taxon>Burkholderiaceae</taxon>
        <taxon>Caballeronia</taxon>
    </lineage>
</organism>
<dbReference type="PANTHER" id="PTHR30151:SF0">
    <property type="entry name" value="ABC TRANSPORTER PERMEASE PROTEIN MJ0413-RELATED"/>
    <property type="match status" value="1"/>
</dbReference>
<keyword evidence="6 7" id="KW-0472">Membrane</keyword>
<dbReference type="Proteomes" id="UP000195221">
    <property type="component" value="Unassembled WGS sequence"/>
</dbReference>
<keyword evidence="5 7" id="KW-1133">Transmembrane helix</keyword>
<dbReference type="PANTHER" id="PTHR30151">
    <property type="entry name" value="ALKANE SULFONATE ABC TRANSPORTER-RELATED, MEMBRANE SUBUNIT"/>
    <property type="match status" value="1"/>
</dbReference>
<evidence type="ECO:0000256" key="4">
    <source>
        <dbReference type="ARBA" id="ARBA00022692"/>
    </source>
</evidence>
<comment type="subcellular location">
    <subcellularLocation>
        <location evidence="1 7">Cell membrane</location>
        <topology evidence="1 7">Multi-pass membrane protein</topology>
    </subcellularLocation>
</comment>
<reference evidence="9 11" key="1">
    <citation type="submission" date="2017-03" db="EMBL/GenBank/DDBJ databases">
        <title>Genome analysis of strain PAMC 26510.</title>
        <authorList>
            <person name="Oh H.-M."/>
            <person name="Yang J.-A."/>
        </authorList>
    </citation>
    <scope>NUCLEOTIDE SEQUENCE [LARGE SCALE GENOMIC DNA]</scope>
    <source>
        <strain evidence="9 11">PAMC 26510</strain>
    </source>
</reference>
<feature type="transmembrane region" description="Helical" evidence="7">
    <location>
        <begin position="229"/>
        <end position="248"/>
    </location>
</feature>
<dbReference type="InterPro" id="IPR000515">
    <property type="entry name" value="MetI-like"/>
</dbReference>
<feature type="transmembrane region" description="Helical" evidence="7">
    <location>
        <begin position="72"/>
        <end position="93"/>
    </location>
</feature>
<dbReference type="Proteomes" id="UP000194546">
    <property type="component" value="Unassembled WGS sequence"/>
</dbReference>
<name>A0A242N8Y6_CABSO</name>
<dbReference type="SUPFAM" id="SSF161098">
    <property type="entry name" value="MetI-like"/>
    <property type="match status" value="1"/>
</dbReference>
<evidence type="ECO:0000256" key="2">
    <source>
        <dbReference type="ARBA" id="ARBA00022448"/>
    </source>
</evidence>
<dbReference type="CDD" id="cd06261">
    <property type="entry name" value="TM_PBP2"/>
    <property type="match status" value="1"/>
</dbReference>
<dbReference type="EMBL" id="NBTY01000199">
    <property type="protein sequence ID" value="OTP66834.1"/>
    <property type="molecule type" value="Genomic_DNA"/>
</dbReference>
<keyword evidence="3" id="KW-1003">Cell membrane</keyword>
<dbReference type="EMBL" id="NBTZ01000009">
    <property type="protein sequence ID" value="OTP79616.1"/>
    <property type="molecule type" value="Genomic_DNA"/>
</dbReference>
<keyword evidence="2 7" id="KW-0813">Transport</keyword>
<feature type="domain" description="ABC transmembrane type-1" evidence="8">
    <location>
        <begin position="67"/>
        <end position="247"/>
    </location>
</feature>
<sequence length="263" mass="28250">MSTIATAALKPKRSASRWSDSVLLIVVLLALWQIASSLLGDDVLPGPWATSVRLKAILQDEDFPENLRVTSIAFSLGFAISCVGGVCLGLVLGVKRLAGDVIEPILMAFYAIPKITLYPVVLLMFGLGLYAKVTFGVIHGIIPITVFTMGAVRNMRPVFGRTARACRLSPVAYARYVLLPAAVPEVLAGLRIGFSLTLLGTLIGEMFASQSGIGHMLMIAMGRNDTRTIMALAILLFVFATVVNLLLLKWHHSLAKSDNGLNS</sequence>
<evidence type="ECO:0000313" key="9">
    <source>
        <dbReference type="EMBL" id="OTP66834.1"/>
    </source>
</evidence>
<evidence type="ECO:0000256" key="3">
    <source>
        <dbReference type="ARBA" id="ARBA00022475"/>
    </source>
</evidence>
<feature type="transmembrane region" description="Helical" evidence="7">
    <location>
        <begin position="133"/>
        <end position="152"/>
    </location>
</feature>
<dbReference type="RefSeq" id="WP_061999302.1">
    <property type="nucleotide sequence ID" value="NZ_MSRG01000015.1"/>
</dbReference>
<gene>
    <name evidence="9" type="ORF">PAMC26510_33900</name>
    <name evidence="10" type="ORF">PAMC26577_01715</name>
</gene>
<keyword evidence="4 7" id="KW-0812">Transmembrane</keyword>
<evidence type="ECO:0000256" key="5">
    <source>
        <dbReference type="ARBA" id="ARBA00022989"/>
    </source>
</evidence>